<evidence type="ECO:0000313" key="4">
    <source>
        <dbReference type="EMBL" id="KOO49632.1"/>
    </source>
</evidence>
<evidence type="ECO:0000313" key="5">
    <source>
        <dbReference type="Proteomes" id="UP000036867"/>
    </source>
</evidence>
<proteinExistence type="inferred from homology"/>
<feature type="domain" description="Capsule synthesis protein CapA" evidence="3">
    <location>
        <begin position="56"/>
        <end position="295"/>
    </location>
</feature>
<keyword evidence="5" id="KW-1185">Reference proteome</keyword>
<comment type="caution">
    <text evidence="4">The sequence shown here is derived from an EMBL/GenBank/DDBJ whole genome shotgun (WGS) entry which is preliminary data.</text>
</comment>
<dbReference type="SMART" id="SM00854">
    <property type="entry name" value="PGA_cap"/>
    <property type="match status" value="1"/>
</dbReference>
<reference evidence="5" key="1">
    <citation type="submission" date="2015-08" db="EMBL/GenBank/DDBJ databases">
        <title>Fjat-10028 dsm 16317.</title>
        <authorList>
            <person name="Liu B."/>
            <person name="Wang J."/>
            <person name="Zhu Y."/>
            <person name="Liu G."/>
            <person name="Chen Q."/>
            <person name="Chen Z."/>
            <person name="Lan J."/>
            <person name="Che J."/>
            <person name="Ge C."/>
            <person name="Shi H."/>
            <person name="Pan Z."/>
            <person name="Liu X."/>
        </authorList>
    </citation>
    <scope>NUCLEOTIDE SEQUENCE [LARGE SCALE GENOMIC DNA]</scope>
    <source>
        <strain evidence="5">DSM 16317</strain>
    </source>
</reference>
<evidence type="ECO:0000259" key="3">
    <source>
        <dbReference type="SMART" id="SM00854"/>
    </source>
</evidence>
<protein>
    <recommendedName>
        <fullName evidence="3">Capsule synthesis protein CapA domain-containing protein</fullName>
    </recommendedName>
</protein>
<dbReference type="AlphaFoldDB" id="A0A0M0LFE2"/>
<dbReference type="PANTHER" id="PTHR33393:SF12">
    <property type="entry name" value="CAPSULE BIOSYNTHESIS PROTEIN CAPA"/>
    <property type="match status" value="1"/>
</dbReference>
<dbReference type="InterPro" id="IPR029052">
    <property type="entry name" value="Metallo-depent_PP-like"/>
</dbReference>
<dbReference type="CDD" id="cd07381">
    <property type="entry name" value="MPP_CapA"/>
    <property type="match status" value="1"/>
</dbReference>
<comment type="similarity">
    <text evidence="1">Belongs to the CapA family.</text>
</comment>
<dbReference type="OrthoDB" id="9810906at2"/>
<dbReference type="Pfam" id="PF09587">
    <property type="entry name" value="PGA_cap"/>
    <property type="match status" value="1"/>
</dbReference>
<dbReference type="RefSeq" id="WP_053417804.1">
    <property type="nucleotide sequence ID" value="NZ_LILB01000005.1"/>
</dbReference>
<dbReference type="SUPFAM" id="SSF56300">
    <property type="entry name" value="Metallo-dependent phosphatases"/>
    <property type="match status" value="1"/>
</dbReference>
<sequence>MKKILLICCTLFLLSACTISEKYQKIPSNETTTDKQQEKVEQVEQKVPVIKDKKISIAMIGDILLHEQLLYYQDYSPSFAGVEDTLKSYDFLLANQESLPIGKEFGLSGYPKFASPDYIVRDLKEAGVDLLSVANNHTLDRGEAGVLAALKNIKSYGLPYVGAYKSAKDREKMRIIDVKGIKVGTLSYTYGTNDNETPAGKDYLVNRIDLDTIQKDIKKMRPNSDVIIVNMHWGTEYQSTPNKTQKQMAKVISEAGADIIFGHHPHVLQPYEKITAKDGHETHVFYSLGNFFSTMQDLSTYVGGIASLNVVKNAEGAIRITSPRFTPTAIMNKDGFYSVELLKDVEKQAVRSVDWVKKTVGVDSKK</sequence>
<gene>
    <name evidence="4" type="ORF">AMD00_14955</name>
</gene>
<dbReference type="PANTHER" id="PTHR33393">
    <property type="entry name" value="POLYGLUTAMINE SYNTHESIS ACCESSORY PROTEIN RV0574C-RELATED"/>
    <property type="match status" value="1"/>
</dbReference>
<name>A0A0M0LFE2_9BACL</name>
<dbReference type="EMBL" id="LILB01000005">
    <property type="protein sequence ID" value="KOO49632.1"/>
    <property type="molecule type" value="Genomic_DNA"/>
</dbReference>
<dbReference type="Proteomes" id="UP000036867">
    <property type="component" value="Unassembled WGS sequence"/>
</dbReference>
<feature type="signal peptide" evidence="2">
    <location>
        <begin position="1"/>
        <end position="20"/>
    </location>
</feature>
<dbReference type="STRING" id="263475.AMD00_14955"/>
<organism evidence="4 5">
    <name type="scientific">Viridibacillus arvi</name>
    <dbReference type="NCBI Taxonomy" id="263475"/>
    <lineage>
        <taxon>Bacteria</taxon>
        <taxon>Bacillati</taxon>
        <taxon>Bacillota</taxon>
        <taxon>Bacilli</taxon>
        <taxon>Bacillales</taxon>
        <taxon>Caryophanaceae</taxon>
        <taxon>Viridibacillus</taxon>
    </lineage>
</organism>
<feature type="chain" id="PRO_5039561395" description="Capsule synthesis protein CapA domain-containing protein" evidence="2">
    <location>
        <begin position="21"/>
        <end position="366"/>
    </location>
</feature>
<dbReference type="PROSITE" id="PS51257">
    <property type="entry name" value="PROKAR_LIPOPROTEIN"/>
    <property type="match status" value="1"/>
</dbReference>
<keyword evidence="2" id="KW-0732">Signal</keyword>
<dbReference type="GeneID" id="301137397"/>
<evidence type="ECO:0000256" key="2">
    <source>
        <dbReference type="SAM" id="SignalP"/>
    </source>
</evidence>
<dbReference type="Gene3D" id="3.60.21.10">
    <property type="match status" value="1"/>
</dbReference>
<dbReference type="InterPro" id="IPR019079">
    <property type="entry name" value="Capsule_synth_CapA"/>
</dbReference>
<dbReference type="InterPro" id="IPR052169">
    <property type="entry name" value="CW_Biosynth-Accessory"/>
</dbReference>
<accession>A0A0M0LFE2</accession>
<evidence type="ECO:0000256" key="1">
    <source>
        <dbReference type="ARBA" id="ARBA00005662"/>
    </source>
</evidence>